<feature type="binding site" evidence="6">
    <location>
        <position position="94"/>
    </location>
    <ligand>
        <name>Mn(2+)</name>
        <dbReference type="ChEBI" id="CHEBI:29035"/>
        <label>2</label>
    </ligand>
</feature>
<protein>
    <recommendedName>
        <fullName evidence="5">N-acetyldiaminopimelate deacetylase</fullName>
        <ecNumber evidence="5">3.5.1.47</ecNumber>
    </recommendedName>
</protein>
<dbReference type="RefSeq" id="WP_097071972.1">
    <property type="nucleotide sequence ID" value="NZ_OBMQ01000001.1"/>
</dbReference>
<keyword evidence="2 5" id="KW-0378">Hydrolase</keyword>
<comment type="catalytic activity">
    <reaction evidence="5">
        <text>N-acetyl-(2S,6S)-2,6-diaminopimelate + H2O = (2S,6S)-2,6-diaminopimelate + acetate</text>
        <dbReference type="Rhea" id="RHEA:20405"/>
        <dbReference type="ChEBI" id="CHEBI:15377"/>
        <dbReference type="ChEBI" id="CHEBI:30089"/>
        <dbReference type="ChEBI" id="CHEBI:57609"/>
        <dbReference type="ChEBI" id="CHEBI:58767"/>
        <dbReference type="EC" id="3.5.1.47"/>
    </reaction>
</comment>
<dbReference type="Gene3D" id="3.30.70.360">
    <property type="match status" value="1"/>
</dbReference>
<dbReference type="GO" id="GO:0019877">
    <property type="term" value="P:diaminopimelate biosynthetic process"/>
    <property type="evidence" value="ECO:0007669"/>
    <property type="project" value="UniProtKB-UniRule"/>
</dbReference>
<dbReference type="EMBL" id="OBMQ01000001">
    <property type="protein sequence ID" value="SOB91939.1"/>
    <property type="molecule type" value="Genomic_DNA"/>
</dbReference>
<dbReference type="GO" id="GO:0050118">
    <property type="term" value="F:N-acetyldiaminopimelate deacetylase activity"/>
    <property type="evidence" value="ECO:0007669"/>
    <property type="project" value="UniProtKB-UniRule"/>
</dbReference>
<gene>
    <name evidence="8" type="ORF">SAMN05880501_101414</name>
</gene>
<dbReference type="GO" id="GO:0046872">
    <property type="term" value="F:metal ion binding"/>
    <property type="evidence" value="ECO:0007669"/>
    <property type="project" value="UniProtKB-KW"/>
</dbReference>
<evidence type="ECO:0000256" key="4">
    <source>
        <dbReference type="ARBA" id="ARBA00023154"/>
    </source>
</evidence>
<comment type="pathway">
    <text evidence="5">Amino-acid biosynthesis; L-lysine biosynthesis via DAP pathway; LL-2,6-diaminopimelate from (S)-tetrahydrodipicolinate (acetylase route): step 3/3.</text>
</comment>
<dbReference type="FunFam" id="3.30.70.360:FF:000001">
    <property type="entry name" value="N-acetyldiaminopimelate deacetylase"/>
    <property type="match status" value="1"/>
</dbReference>
<evidence type="ECO:0000313" key="9">
    <source>
        <dbReference type="Proteomes" id="UP000219636"/>
    </source>
</evidence>
<dbReference type="PANTHER" id="PTHR11014">
    <property type="entry name" value="PEPTIDASE M20 FAMILY MEMBER"/>
    <property type="match status" value="1"/>
</dbReference>
<keyword evidence="4 5" id="KW-0457">Lysine biosynthesis</keyword>
<comment type="cofactor">
    <cofactor evidence="6">
        <name>Mn(2+)</name>
        <dbReference type="ChEBI" id="CHEBI:29035"/>
    </cofactor>
    <text evidence="6">The Mn(2+) ion enhances activity.</text>
</comment>
<evidence type="ECO:0000256" key="1">
    <source>
        <dbReference type="ARBA" id="ARBA00022605"/>
    </source>
</evidence>
<dbReference type="SUPFAM" id="SSF55031">
    <property type="entry name" value="Bacterial exopeptidase dimerisation domain"/>
    <property type="match status" value="1"/>
</dbReference>
<dbReference type="InterPro" id="IPR011650">
    <property type="entry name" value="Peptidase_M20_dimer"/>
</dbReference>
<evidence type="ECO:0000256" key="2">
    <source>
        <dbReference type="ARBA" id="ARBA00022801"/>
    </source>
</evidence>
<feature type="active site" evidence="5">
    <location>
        <position position="67"/>
    </location>
</feature>
<dbReference type="PIRSF" id="PIRSF005962">
    <property type="entry name" value="Pept_M20D_amidohydro"/>
    <property type="match status" value="1"/>
</dbReference>
<dbReference type="HAMAP" id="MF_01692">
    <property type="entry name" value="DapEL"/>
    <property type="match status" value="1"/>
</dbReference>
<dbReference type="Pfam" id="PF07687">
    <property type="entry name" value="M20_dimer"/>
    <property type="match status" value="1"/>
</dbReference>
<dbReference type="CDD" id="cd05670">
    <property type="entry name" value="M20_Acy1_YkuR-like"/>
    <property type="match status" value="1"/>
</dbReference>
<dbReference type="InterPro" id="IPR002933">
    <property type="entry name" value="Peptidase_M20"/>
</dbReference>
<dbReference type="UniPathway" id="UPA00034">
    <property type="reaction ID" value="UER00024"/>
</dbReference>
<dbReference type="AlphaFoldDB" id="A0A285RE34"/>
<dbReference type="InterPro" id="IPR023905">
    <property type="entry name" value="AcetylDAP_deacetylase"/>
</dbReference>
<dbReference type="Gene3D" id="3.40.630.10">
    <property type="entry name" value="Zn peptidases"/>
    <property type="match status" value="1"/>
</dbReference>
<dbReference type="Pfam" id="PF01546">
    <property type="entry name" value="Peptidase_M20"/>
    <property type="match status" value="1"/>
</dbReference>
<dbReference type="SUPFAM" id="SSF53187">
    <property type="entry name" value="Zn-dependent exopeptidases"/>
    <property type="match status" value="1"/>
</dbReference>
<keyword evidence="6" id="KW-0479">Metal-binding</keyword>
<dbReference type="OrthoDB" id="2416606at2"/>
<feature type="active site" description="Proton acceptor" evidence="5">
    <location>
        <position position="126"/>
    </location>
</feature>
<organism evidence="8 9">
    <name type="scientific">Ureibacillus xyleni</name>
    <dbReference type="NCBI Taxonomy" id="614648"/>
    <lineage>
        <taxon>Bacteria</taxon>
        <taxon>Bacillati</taxon>
        <taxon>Bacillota</taxon>
        <taxon>Bacilli</taxon>
        <taxon>Bacillales</taxon>
        <taxon>Caryophanaceae</taxon>
        <taxon>Ureibacillus</taxon>
    </lineage>
</organism>
<keyword evidence="9" id="KW-1185">Reference proteome</keyword>
<comment type="similarity">
    <text evidence="5">Belongs to the peptidase M20A family. N-acetyldiaminopimelate deacetylase subfamily.</text>
</comment>
<comment type="function">
    <text evidence="5">Catalyzes the conversion of N-acetyl-diaminopimelate to diaminopimelate and acetate.</text>
</comment>
<evidence type="ECO:0000256" key="6">
    <source>
        <dbReference type="PIRSR" id="PIRSR005962-1"/>
    </source>
</evidence>
<feature type="domain" description="Peptidase M20 dimerisation" evidence="7">
    <location>
        <begin position="180"/>
        <end position="270"/>
    </location>
</feature>
<reference evidence="9" key="1">
    <citation type="submission" date="2017-08" db="EMBL/GenBank/DDBJ databases">
        <authorList>
            <person name="Varghese N."/>
            <person name="Submissions S."/>
        </authorList>
    </citation>
    <scope>NUCLEOTIDE SEQUENCE [LARGE SCALE GENOMIC DNA]</scope>
    <source>
        <strain evidence="9">JC22</strain>
    </source>
</reference>
<keyword evidence="3 5" id="KW-0220">Diaminopimelate biosynthesis</keyword>
<sequence length="372" mass="41157">MDSLIQIRRDLHQIPELGFQEFKTQKYLLEKLSQFPQQFLNITTWETGIVVKITGSNPSKTIGWRTDIDGLPIVEETGLPFASTHNENMHACGHDCHMTIALGIVKAFAENQPKNNVIVYFQPAEEGPGGAEPMIKWLKQERPDLLPDEIYALHIAPEYPVGTVATRAGLLFANTSELFIDLKGLGGHAAYPHKTRDMTVAAANLVLQLQTIISRNVNPLDSAVITIGKMTSGTVQNIIAENARLEGTIRTLSVEAMNEVKRRIEAICAGIEASYECSITIDYGSMYYEVNNNEACANKLLSHAKSFEGCQAIECPPAMTGEDFGYFLKDIPGALFWAGANCDHGLHHAKLSPDEDLLAFNVHFVEQFIRNN</sequence>
<dbReference type="InterPro" id="IPR017439">
    <property type="entry name" value="Amidohydrolase"/>
</dbReference>
<feature type="binding site" evidence="6">
    <location>
        <position position="126"/>
    </location>
    <ligand>
        <name>Mn(2+)</name>
        <dbReference type="ChEBI" id="CHEBI:29035"/>
        <label>2</label>
    </ligand>
</feature>
<dbReference type="NCBIfam" id="TIGR01891">
    <property type="entry name" value="amidohydrolases"/>
    <property type="match status" value="1"/>
</dbReference>
<dbReference type="PANTHER" id="PTHR11014:SF98">
    <property type="entry name" value="N-ACETYLDIAMINOPIMELATE DEACETYLASE"/>
    <property type="match status" value="1"/>
</dbReference>
<dbReference type="EC" id="3.5.1.47" evidence="5"/>
<name>A0A285RE34_9BACL</name>
<feature type="binding site" evidence="6">
    <location>
        <position position="92"/>
    </location>
    <ligand>
        <name>Mn(2+)</name>
        <dbReference type="ChEBI" id="CHEBI:29035"/>
        <label>2</label>
    </ligand>
</feature>
<dbReference type="Proteomes" id="UP000219636">
    <property type="component" value="Unassembled WGS sequence"/>
</dbReference>
<accession>A0A285RE34</accession>
<dbReference type="InterPro" id="IPR036264">
    <property type="entry name" value="Bact_exopeptidase_dim_dom"/>
</dbReference>
<evidence type="ECO:0000256" key="3">
    <source>
        <dbReference type="ARBA" id="ARBA00022915"/>
    </source>
</evidence>
<keyword evidence="1 5" id="KW-0028">Amino-acid biosynthesis</keyword>
<evidence type="ECO:0000259" key="7">
    <source>
        <dbReference type="Pfam" id="PF07687"/>
    </source>
</evidence>
<feature type="binding site" evidence="6">
    <location>
        <position position="347"/>
    </location>
    <ligand>
        <name>Mn(2+)</name>
        <dbReference type="ChEBI" id="CHEBI:29035"/>
        <label>2</label>
    </ligand>
</feature>
<keyword evidence="6" id="KW-0464">Manganese</keyword>
<proteinExistence type="inferred from homology"/>
<evidence type="ECO:0000256" key="5">
    <source>
        <dbReference type="HAMAP-Rule" id="MF_01692"/>
    </source>
</evidence>
<feature type="binding site" evidence="6">
    <location>
        <position position="154"/>
    </location>
    <ligand>
        <name>Mn(2+)</name>
        <dbReference type="ChEBI" id="CHEBI:29035"/>
        <label>2</label>
    </ligand>
</feature>
<dbReference type="GO" id="GO:0009089">
    <property type="term" value="P:lysine biosynthetic process via diaminopimelate"/>
    <property type="evidence" value="ECO:0007669"/>
    <property type="project" value="UniProtKB-UniRule"/>
</dbReference>
<evidence type="ECO:0000313" key="8">
    <source>
        <dbReference type="EMBL" id="SOB91939.1"/>
    </source>
</evidence>